<protein>
    <submittedName>
        <fullName evidence="2">Uncharacterized protein</fullName>
    </submittedName>
</protein>
<evidence type="ECO:0000256" key="1">
    <source>
        <dbReference type="SAM" id="MobiDB-lite"/>
    </source>
</evidence>
<reference evidence="2" key="2">
    <citation type="submission" date="2015-03" db="UniProtKB">
        <authorList>
            <consortium name="EnsemblPlants"/>
        </authorList>
    </citation>
    <scope>IDENTIFICATION</scope>
</reference>
<feature type="compositionally biased region" description="Polar residues" evidence="1">
    <location>
        <begin position="23"/>
        <end position="35"/>
    </location>
</feature>
<sequence>MLPVKRTTQRLYSTDSKKKSFSDPVSPTPTSNRIVSISPPLPSIESLPGRGTVTRGTRLSPGTPNPRITAKACVFTIA</sequence>
<feature type="region of interest" description="Disordered" evidence="1">
    <location>
        <begin position="1"/>
        <end position="66"/>
    </location>
</feature>
<dbReference type="AlphaFoldDB" id="A0A0D3C806"/>
<accession>A0A0D3C806</accession>
<dbReference type="EnsemblPlants" id="Bo5g007240.1">
    <property type="protein sequence ID" value="Bo5g007240.1"/>
    <property type="gene ID" value="Bo5g007240"/>
</dbReference>
<evidence type="ECO:0000313" key="2">
    <source>
        <dbReference type="EnsemblPlants" id="Bo5g007240.1"/>
    </source>
</evidence>
<name>A0A0D3C806_BRAOL</name>
<dbReference type="HOGENOM" id="CLU_2625400_0_0_1"/>
<reference evidence="2 3" key="1">
    <citation type="journal article" date="2014" name="Genome Biol.">
        <title>Transcriptome and methylome profiling reveals relics of genome dominance in the mesopolyploid Brassica oleracea.</title>
        <authorList>
            <person name="Parkin I.A."/>
            <person name="Koh C."/>
            <person name="Tang H."/>
            <person name="Robinson S.J."/>
            <person name="Kagale S."/>
            <person name="Clarke W.E."/>
            <person name="Town C.D."/>
            <person name="Nixon J."/>
            <person name="Krishnakumar V."/>
            <person name="Bidwell S.L."/>
            <person name="Denoeud F."/>
            <person name="Belcram H."/>
            <person name="Links M.G."/>
            <person name="Just J."/>
            <person name="Clarke C."/>
            <person name="Bender T."/>
            <person name="Huebert T."/>
            <person name="Mason A.S."/>
            <person name="Pires J.C."/>
            <person name="Barker G."/>
            <person name="Moore J."/>
            <person name="Walley P.G."/>
            <person name="Manoli S."/>
            <person name="Batley J."/>
            <person name="Edwards D."/>
            <person name="Nelson M.N."/>
            <person name="Wang X."/>
            <person name="Paterson A.H."/>
            <person name="King G."/>
            <person name="Bancroft I."/>
            <person name="Chalhoub B."/>
            <person name="Sharpe A.G."/>
        </authorList>
    </citation>
    <scope>NUCLEOTIDE SEQUENCE</scope>
    <source>
        <strain evidence="2 3">cv. TO1000</strain>
    </source>
</reference>
<dbReference type="Gramene" id="Bo5g007240.1">
    <property type="protein sequence ID" value="Bo5g007240.1"/>
    <property type="gene ID" value="Bo5g007240"/>
</dbReference>
<proteinExistence type="predicted"/>
<evidence type="ECO:0000313" key="3">
    <source>
        <dbReference type="Proteomes" id="UP000032141"/>
    </source>
</evidence>
<dbReference type="Proteomes" id="UP000032141">
    <property type="component" value="Chromosome C5"/>
</dbReference>
<organism evidence="2 3">
    <name type="scientific">Brassica oleracea var. oleracea</name>
    <dbReference type="NCBI Taxonomy" id="109376"/>
    <lineage>
        <taxon>Eukaryota</taxon>
        <taxon>Viridiplantae</taxon>
        <taxon>Streptophyta</taxon>
        <taxon>Embryophyta</taxon>
        <taxon>Tracheophyta</taxon>
        <taxon>Spermatophyta</taxon>
        <taxon>Magnoliopsida</taxon>
        <taxon>eudicotyledons</taxon>
        <taxon>Gunneridae</taxon>
        <taxon>Pentapetalae</taxon>
        <taxon>rosids</taxon>
        <taxon>malvids</taxon>
        <taxon>Brassicales</taxon>
        <taxon>Brassicaceae</taxon>
        <taxon>Brassiceae</taxon>
        <taxon>Brassica</taxon>
    </lineage>
</organism>
<keyword evidence="3" id="KW-1185">Reference proteome</keyword>